<gene>
    <name evidence="7" type="ORF">VL20_4519</name>
</gene>
<comment type="similarity">
    <text evidence="4">Belongs to the fabD family.</text>
</comment>
<dbReference type="EC" id="2.3.1.39" evidence="4"/>
<dbReference type="SUPFAM" id="SSF52151">
    <property type="entry name" value="FabD/lysophospholipase-like"/>
    <property type="match status" value="1"/>
</dbReference>
<feature type="active site" evidence="5">
    <location>
        <position position="88"/>
    </location>
</feature>
<dbReference type="GO" id="GO:0004314">
    <property type="term" value="F:[acyl-carrier-protein] S-malonyltransferase activity"/>
    <property type="evidence" value="ECO:0007669"/>
    <property type="project" value="UniProtKB-EC"/>
</dbReference>
<evidence type="ECO:0000256" key="4">
    <source>
        <dbReference type="PIRNR" id="PIRNR000446"/>
    </source>
</evidence>
<dbReference type="PANTHER" id="PTHR42681:SF1">
    <property type="entry name" value="MALONYL-COA-ACYL CARRIER PROTEIN TRANSACYLASE, MITOCHONDRIAL"/>
    <property type="match status" value="1"/>
</dbReference>
<dbReference type="PANTHER" id="PTHR42681">
    <property type="entry name" value="MALONYL-COA-ACYL CARRIER PROTEIN TRANSACYLASE, MITOCHONDRIAL"/>
    <property type="match status" value="1"/>
</dbReference>
<keyword evidence="2 4" id="KW-0012">Acyltransferase</keyword>
<name>A0A0K1S610_9CHRO</name>
<organism evidence="7 8">
    <name type="scientific">Microcystis panniformis FACHB-1757</name>
    <dbReference type="NCBI Taxonomy" id="1638788"/>
    <lineage>
        <taxon>Bacteria</taxon>
        <taxon>Bacillati</taxon>
        <taxon>Cyanobacteriota</taxon>
        <taxon>Cyanophyceae</taxon>
        <taxon>Oscillatoriophycideae</taxon>
        <taxon>Chroococcales</taxon>
        <taxon>Microcystaceae</taxon>
        <taxon>Microcystis</taxon>
    </lineage>
</organism>
<dbReference type="Pfam" id="PF00698">
    <property type="entry name" value="Acyl_transf_1"/>
    <property type="match status" value="1"/>
</dbReference>
<keyword evidence="1 4" id="KW-0808">Transferase</keyword>
<dbReference type="Gene3D" id="3.40.366.10">
    <property type="entry name" value="Malonyl-Coenzyme A Acyl Carrier Protein, domain 2"/>
    <property type="match status" value="1"/>
</dbReference>
<evidence type="ECO:0000259" key="6">
    <source>
        <dbReference type="SMART" id="SM00827"/>
    </source>
</evidence>
<proteinExistence type="inferred from homology"/>
<dbReference type="InterPro" id="IPR014043">
    <property type="entry name" value="Acyl_transferase_dom"/>
</dbReference>
<evidence type="ECO:0000313" key="7">
    <source>
        <dbReference type="EMBL" id="AKV69426.1"/>
    </source>
</evidence>
<dbReference type="InterPro" id="IPR050858">
    <property type="entry name" value="Mal-CoA-ACP_Trans/PKS_FabD"/>
</dbReference>
<sequence length="308" mass="33568">MKTAWIFPGQGSQALGMIGDLAESALGQERLKIASKILGWSVLEKCQGDEETLSRTLYTQPCLFVVESILADLLQEKGHFPDLVAGHSLGEYSALYAARVFNFETGLNLVQNRSRLMDAAEGGKMAALMKFDRTSLETVINQTENVVIANDNSAEQVVISGTPEAVDLVLGQVKVKRVMQLKVSGAFHSPLMENAAIQFQQILELVNFRAAKVPVISNVDPSNPTQDGEELKKYLIWQMTSSVRWREIMLKLPDVGAEKAIEVGPGKVLTGLIKRTVPAIELENISQLADISKGSDDVIFRGSLIGVG</sequence>
<dbReference type="GO" id="GO:0005829">
    <property type="term" value="C:cytosol"/>
    <property type="evidence" value="ECO:0007669"/>
    <property type="project" value="TreeGrafter"/>
</dbReference>
<dbReference type="NCBIfam" id="TIGR00128">
    <property type="entry name" value="fabD"/>
    <property type="match status" value="1"/>
</dbReference>
<reference evidence="7 8" key="1">
    <citation type="journal article" date="2016" name="Stand. Genomic Sci.">
        <title>Complete genome sequence and genomic characterization of Microcystis panniformis FACHB 1757 by third-generation sequencing.</title>
        <authorList>
            <person name="Zhang J.Y."/>
            <person name="Guan R."/>
            <person name="Zhang H.J."/>
            <person name="Li H."/>
            <person name="Xiao P."/>
            <person name="Yu G.L."/>
            <person name="Du L."/>
            <person name="Cao D.M."/>
            <person name="Zhu B.C."/>
            <person name="Li R.H."/>
            <person name="Lu Z.H."/>
        </authorList>
    </citation>
    <scope>NUCLEOTIDE SEQUENCE [LARGE SCALE GENOMIC DNA]</scope>
    <source>
        <strain evidence="7 8">FACHB-1757</strain>
    </source>
</reference>
<dbReference type="Gene3D" id="3.30.70.250">
    <property type="entry name" value="Malonyl-CoA ACP transacylase, ACP-binding"/>
    <property type="match status" value="1"/>
</dbReference>
<dbReference type="InterPro" id="IPR004410">
    <property type="entry name" value="Malonyl_CoA-ACP_transAc_FabD"/>
</dbReference>
<evidence type="ECO:0000313" key="8">
    <source>
        <dbReference type="Proteomes" id="UP000068167"/>
    </source>
</evidence>
<feature type="active site" evidence="5">
    <location>
        <position position="188"/>
    </location>
</feature>
<dbReference type="SUPFAM" id="SSF55048">
    <property type="entry name" value="Probable ACP-binding domain of malonyl-CoA ACP transacylase"/>
    <property type="match status" value="1"/>
</dbReference>
<dbReference type="InterPro" id="IPR001227">
    <property type="entry name" value="Ac_transferase_dom_sf"/>
</dbReference>
<dbReference type="Proteomes" id="UP000068167">
    <property type="component" value="Chromosome"/>
</dbReference>
<evidence type="ECO:0000256" key="1">
    <source>
        <dbReference type="ARBA" id="ARBA00022679"/>
    </source>
</evidence>
<evidence type="ECO:0000256" key="3">
    <source>
        <dbReference type="ARBA" id="ARBA00048462"/>
    </source>
</evidence>
<comment type="catalytic activity">
    <reaction evidence="3 4">
        <text>holo-[ACP] + malonyl-CoA = malonyl-[ACP] + CoA</text>
        <dbReference type="Rhea" id="RHEA:41792"/>
        <dbReference type="Rhea" id="RHEA-COMP:9623"/>
        <dbReference type="Rhea" id="RHEA-COMP:9685"/>
        <dbReference type="ChEBI" id="CHEBI:57287"/>
        <dbReference type="ChEBI" id="CHEBI:57384"/>
        <dbReference type="ChEBI" id="CHEBI:64479"/>
        <dbReference type="ChEBI" id="CHEBI:78449"/>
        <dbReference type="EC" id="2.3.1.39"/>
    </reaction>
</comment>
<dbReference type="AlphaFoldDB" id="A0A0K1S610"/>
<dbReference type="RefSeq" id="WP_052277401.1">
    <property type="nucleotide sequence ID" value="NZ_CP011339.1"/>
</dbReference>
<dbReference type="PIRSF" id="PIRSF000446">
    <property type="entry name" value="Mct"/>
    <property type="match status" value="1"/>
</dbReference>
<evidence type="ECO:0000256" key="2">
    <source>
        <dbReference type="ARBA" id="ARBA00023315"/>
    </source>
</evidence>
<feature type="domain" description="Malonyl-CoA:ACP transacylase (MAT)" evidence="6">
    <location>
        <begin position="6"/>
        <end position="290"/>
    </location>
</feature>
<dbReference type="EMBL" id="CP011339">
    <property type="protein sequence ID" value="AKV69426.1"/>
    <property type="molecule type" value="Genomic_DNA"/>
</dbReference>
<dbReference type="KEGG" id="mpk:VL20_4519"/>
<accession>A0A0K1S610</accession>
<dbReference type="InterPro" id="IPR016036">
    <property type="entry name" value="Malonyl_transacylase_ACP-bd"/>
</dbReference>
<dbReference type="InterPro" id="IPR024925">
    <property type="entry name" value="Malonyl_CoA-ACP_transAc"/>
</dbReference>
<keyword evidence="8" id="KW-1185">Reference proteome</keyword>
<dbReference type="PATRIC" id="fig|1638788.3.peg.4554"/>
<dbReference type="SMART" id="SM00827">
    <property type="entry name" value="PKS_AT"/>
    <property type="match status" value="1"/>
</dbReference>
<protein>
    <recommendedName>
        <fullName evidence="4">Malonyl CoA-acyl carrier protein transacylase</fullName>
        <ecNumber evidence="4">2.3.1.39</ecNumber>
    </recommendedName>
</protein>
<dbReference type="GO" id="GO:0006633">
    <property type="term" value="P:fatty acid biosynthetic process"/>
    <property type="evidence" value="ECO:0007669"/>
    <property type="project" value="TreeGrafter"/>
</dbReference>
<dbReference type="InterPro" id="IPR016035">
    <property type="entry name" value="Acyl_Trfase/lysoPLipase"/>
</dbReference>
<evidence type="ECO:0000256" key="5">
    <source>
        <dbReference type="PIRSR" id="PIRSR000446-1"/>
    </source>
</evidence>